<name>A0ABU4GYI7_9MICO</name>
<gene>
    <name evidence="2" type="ORF">R8Z58_04995</name>
</gene>
<accession>A0ABU4GYI7</accession>
<evidence type="ECO:0000256" key="1">
    <source>
        <dbReference type="SAM" id="MobiDB-lite"/>
    </source>
</evidence>
<evidence type="ECO:0000313" key="2">
    <source>
        <dbReference type="EMBL" id="MDW4572133.1"/>
    </source>
</evidence>
<keyword evidence="3" id="KW-1185">Reference proteome</keyword>
<reference evidence="2 3" key="1">
    <citation type="submission" date="2023-11" db="EMBL/GenBank/DDBJ databases">
        <title>Draft genome sequence of Microbacterium arthrosphaerae JCM 30492.</title>
        <authorList>
            <person name="Zhang G."/>
            <person name="Ding Y."/>
        </authorList>
    </citation>
    <scope>NUCLEOTIDE SEQUENCE [LARGE SCALE GENOMIC DNA]</scope>
    <source>
        <strain evidence="2 3">JCM 30492</strain>
    </source>
</reference>
<comment type="caution">
    <text evidence="2">The sequence shown here is derived from an EMBL/GenBank/DDBJ whole genome shotgun (WGS) entry which is preliminary data.</text>
</comment>
<feature type="region of interest" description="Disordered" evidence="1">
    <location>
        <begin position="99"/>
        <end position="125"/>
    </location>
</feature>
<organism evidence="2 3">
    <name type="scientific">Microbacterium arthrosphaerae</name>
    <dbReference type="NCBI Taxonomy" id="792652"/>
    <lineage>
        <taxon>Bacteria</taxon>
        <taxon>Bacillati</taxon>
        <taxon>Actinomycetota</taxon>
        <taxon>Actinomycetes</taxon>
        <taxon>Micrococcales</taxon>
        <taxon>Microbacteriaceae</taxon>
        <taxon>Microbacterium</taxon>
    </lineage>
</organism>
<evidence type="ECO:0000313" key="3">
    <source>
        <dbReference type="Proteomes" id="UP001283109"/>
    </source>
</evidence>
<dbReference type="Proteomes" id="UP001283109">
    <property type="component" value="Unassembled WGS sequence"/>
</dbReference>
<protein>
    <submittedName>
        <fullName evidence="2">Uncharacterized protein</fullName>
    </submittedName>
</protein>
<dbReference type="EMBL" id="JAWQEV010000001">
    <property type="protein sequence ID" value="MDW4572133.1"/>
    <property type="molecule type" value="Genomic_DNA"/>
</dbReference>
<sequence length="125" mass="12914">MFRRAATVPVFSSPVWPDWTIHDLLAWTGADDARVHDESLRPILSALATGLDADADPGLIPQSPIALVRALGVLVRTDPGLRDRTLVSVAGVAAAIQASDGPRSISRGAGAEPPASVTASVSRVG</sequence>
<dbReference type="RefSeq" id="WP_318352639.1">
    <property type="nucleotide sequence ID" value="NZ_JAWQEV010000001.1"/>
</dbReference>
<proteinExistence type="predicted"/>